<feature type="domain" description="EamA" evidence="7">
    <location>
        <begin position="14"/>
        <end position="153"/>
    </location>
</feature>
<comment type="subcellular location">
    <subcellularLocation>
        <location evidence="1">Membrane</location>
        <topology evidence="1">Multi-pass membrane protein</topology>
    </subcellularLocation>
</comment>
<evidence type="ECO:0000256" key="1">
    <source>
        <dbReference type="ARBA" id="ARBA00004141"/>
    </source>
</evidence>
<dbReference type="RefSeq" id="WP_075084800.1">
    <property type="nucleotide sequence ID" value="NZ_CP042912.1"/>
</dbReference>
<dbReference type="EMBL" id="CP042912">
    <property type="protein sequence ID" value="QEG20590.1"/>
    <property type="molecule type" value="Genomic_DNA"/>
</dbReference>
<protein>
    <submittedName>
        <fullName evidence="8">Putative inner membrane transporter yiJE</fullName>
    </submittedName>
</protein>
<feature type="transmembrane region" description="Helical" evidence="6">
    <location>
        <begin position="198"/>
        <end position="217"/>
    </location>
</feature>
<dbReference type="KEGG" id="mff:MFFC18_04390"/>
<feature type="transmembrane region" description="Helical" evidence="6">
    <location>
        <begin position="229"/>
        <end position="249"/>
    </location>
</feature>
<feature type="transmembrane region" description="Helical" evidence="6">
    <location>
        <begin position="261"/>
        <end position="279"/>
    </location>
</feature>
<feature type="transmembrane region" description="Helical" evidence="6">
    <location>
        <begin position="81"/>
        <end position="104"/>
    </location>
</feature>
<feature type="transmembrane region" description="Helical" evidence="6">
    <location>
        <begin position="110"/>
        <end position="130"/>
    </location>
</feature>
<feature type="domain" description="EamA" evidence="7">
    <location>
        <begin position="167"/>
        <end position="302"/>
    </location>
</feature>
<proteinExistence type="inferred from homology"/>
<evidence type="ECO:0000256" key="5">
    <source>
        <dbReference type="ARBA" id="ARBA00023136"/>
    </source>
</evidence>
<evidence type="ECO:0000256" key="6">
    <source>
        <dbReference type="SAM" id="Phobius"/>
    </source>
</evidence>
<sequence>MTDSDSNSTSSRFWADFNLFSVAVLWGINAPVMKYGVSEIDPYFFNAIRLTVSGFALWLCLFFENRWNRHKPARENHRHLVWWVVGFAMLSGAVYQITFLAGIYRTTAGNTALIMSSCPMWTALLAVLVTKDRLSRVAWQGLTLTLVGTILVIAQKSEFSASAATLAGNLIVLAAALAWSIAAVVSKPLLKHISAIRLAFFSVVLTLPIHWLLAVLGTHIDWSAAFEPWTMAAILYSGFFSTGVAYAMWNFGVQKLGAPHASIYQNVIPLVAVIGAWWMIGEIPLTLQLWGGALIIAGLVVMRRSRNHPMPPKP</sequence>
<name>A0A5B9P6N7_9BACT</name>
<evidence type="ECO:0000313" key="8">
    <source>
        <dbReference type="EMBL" id="QEG20590.1"/>
    </source>
</evidence>
<accession>A0A5B9P6N7</accession>
<dbReference type="Pfam" id="PF00892">
    <property type="entry name" value="EamA"/>
    <property type="match status" value="2"/>
</dbReference>
<dbReference type="PANTHER" id="PTHR32322">
    <property type="entry name" value="INNER MEMBRANE TRANSPORTER"/>
    <property type="match status" value="1"/>
</dbReference>
<feature type="transmembrane region" description="Helical" evidence="6">
    <location>
        <begin position="43"/>
        <end position="61"/>
    </location>
</feature>
<feature type="transmembrane region" description="Helical" evidence="6">
    <location>
        <begin position="166"/>
        <end position="186"/>
    </location>
</feature>
<dbReference type="InterPro" id="IPR000620">
    <property type="entry name" value="EamA_dom"/>
</dbReference>
<evidence type="ECO:0000256" key="4">
    <source>
        <dbReference type="ARBA" id="ARBA00022989"/>
    </source>
</evidence>
<feature type="transmembrane region" description="Helical" evidence="6">
    <location>
        <begin position="285"/>
        <end position="302"/>
    </location>
</feature>
<comment type="similarity">
    <text evidence="2">Belongs to the EamA transporter family.</text>
</comment>
<organism evidence="8 9">
    <name type="scientific">Mariniblastus fucicola</name>
    <dbReference type="NCBI Taxonomy" id="980251"/>
    <lineage>
        <taxon>Bacteria</taxon>
        <taxon>Pseudomonadati</taxon>
        <taxon>Planctomycetota</taxon>
        <taxon>Planctomycetia</taxon>
        <taxon>Pirellulales</taxon>
        <taxon>Pirellulaceae</taxon>
        <taxon>Mariniblastus</taxon>
    </lineage>
</organism>
<dbReference type="STRING" id="980251.GCA_001642875_02376"/>
<dbReference type="SUPFAM" id="SSF103481">
    <property type="entry name" value="Multidrug resistance efflux transporter EmrE"/>
    <property type="match status" value="2"/>
</dbReference>
<dbReference type="InterPro" id="IPR037185">
    <property type="entry name" value="EmrE-like"/>
</dbReference>
<evidence type="ECO:0000259" key="7">
    <source>
        <dbReference type="Pfam" id="PF00892"/>
    </source>
</evidence>
<evidence type="ECO:0000313" key="9">
    <source>
        <dbReference type="Proteomes" id="UP000322214"/>
    </source>
</evidence>
<feature type="transmembrane region" description="Helical" evidence="6">
    <location>
        <begin position="137"/>
        <end position="154"/>
    </location>
</feature>
<dbReference type="OrthoDB" id="268600at2"/>
<dbReference type="AlphaFoldDB" id="A0A5B9P6N7"/>
<reference evidence="8 9" key="1">
    <citation type="submission" date="2019-08" db="EMBL/GenBank/DDBJ databases">
        <title>Deep-cultivation of Planctomycetes and their phenomic and genomic characterization uncovers novel biology.</title>
        <authorList>
            <person name="Wiegand S."/>
            <person name="Jogler M."/>
            <person name="Boedeker C."/>
            <person name="Pinto D."/>
            <person name="Vollmers J."/>
            <person name="Rivas-Marin E."/>
            <person name="Kohn T."/>
            <person name="Peeters S.H."/>
            <person name="Heuer A."/>
            <person name="Rast P."/>
            <person name="Oberbeckmann S."/>
            <person name="Bunk B."/>
            <person name="Jeske O."/>
            <person name="Meyerdierks A."/>
            <person name="Storesund J.E."/>
            <person name="Kallscheuer N."/>
            <person name="Luecker S."/>
            <person name="Lage O.M."/>
            <person name="Pohl T."/>
            <person name="Merkel B.J."/>
            <person name="Hornburger P."/>
            <person name="Mueller R.-W."/>
            <person name="Bruemmer F."/>
            <person name="Labrenz M."/>
            <person name="Spormann A.M."/>
            <person name="Op den Camp H."/>
            <person name="Overmann J."/>
            <person name="Amann R."/>
            <person name="Jetten M.S.M."/>
            <person name="Mascher T."/>
            <person name="Medema M.H."/>
            <person name="Devos D.P."/>
            <person name="Kaster A.-K."/>
            <person name="Ovreas L."/>
            <person name="Rohde M."/>
            <person name="Galperin M.Y."/>
            <person name="Jogler C."/>
        </authorList>
    </citation>
    <scope>NUCLEOTIDE SEQUENCE [LARGE SCALE GENOMIC DNA]</scope>
    <source>
        <strain evidence="8 9">FC18</strain>
    </source>
</reference>
<dbReference type="GO" id="GO:0016020">
    <property type="term" value="C:membrane"/>
    <property type="evidence" value="ECO:0007669"/>
    <property type="project" value="UniProtKB-SubCell"/>
</dbReference>
<dbReference type="Proteomes" id="UP000322214">
    <property type="component" value="Chromosome"/>
</dbReference>
<dbReference type="InterPro" id="IPR050638">
    <property type="entry name" value="AA-Vitamin_Transporters"/>
</dbReference>
<keyword evidence="9" id="KW-1185">Reference proteome</keyword>
<dbReference type="PANTHER" id="PTHR32322:SF2">
    <property type="entry name" value="EAMA DOMAIN-CONTAINING PROTEIN"/>
    <property type="match status" value="1"/>
</dbReference>
<evidence type="ECO:0000256" key="2">
    <source>
        <dbReference type="ARBA" id="ARBA00007362"/>
    </source>
</evidence>
<feature type="transmembrane region" description="Helical" evidence="6">
    <location>
        <begin position="12"/>
        <end position="31"/>
    </location>
</feature>
<keyword evidence="5 6" id="KW-0472">Membrane</keyword>
<evidence type="ECO:0000256" key="3">
    <source>
        <dbReference type="ARBA" id="ARBA00022692"/>
    </source>
</evidence>
<gene>
    <name evidence="8" type="primary">yijE</name>
    <name evidence="8" type="ORF">MFFC18_04390</name>
</gene>
<keyword evidence="3 6" id="KW-0812">Transmembrane</keyword>
<keyword evidence="4 6" id="KW-1133">Transmembrane helix</keyword>